<dbReference type="PRINTS" id="PR00260">
    <property type="entry name" value="CHEMTRNSDUCR"/>
</dbReference>
<dbReference type="AlphaFoldDB" id="A0AA92C788"/>
<gene>
    <name evidence="8" type="ORF">DC430_02980</name>
</gene>
<evidence type="ECO:0000256" key="2">
    <source>
        <dbReference type="ARBA" id="ARBA00022500"/>
    </source>
</evidence>
<evidence type="ECO:0000259" key="6">
    <source>
        <dbReference type="PROSITE" id="PS50111"/>
    </source>
</evidence>
<dbReference type="PROSITE" id="PS50111">
    <property type="entry name" value="CHEMOTAXIS_TRANSDUC_2"/>
    <property type="match status" value="1"/>
</dbReference>
<feature type="transmembrane region" description="Helical" evidence="5">
    <location>
        <begin position="7"/>
        <end position="31"/>
    </location>
</feature>
<dbReference type="InterPro" id="IPR004090">
    <property type="entry name" value="Chemotax_Me-accpt_rcpt"/>
</dbReference>
<evidence type="ECO:0000256" key="3">
    <source>
        <dbReference type="ARBA" id="ARBA00029447"/>
    </source>
</evidence>
<dbReference type="SUPFAM" id="SSF58104">
    <property type="entry name" value="Methyl-accepting chemotaxis protein (MCP) signaling domain"/>
    <property type="match status" value="1"/>
</dbReference>
<dbReference type="CDD" id="cd11386">
    <property type="entry name" value="MCP_signal"/>
    <property type="match status" value="1"/>
</dbReference>
<feature type="domain" description="HAMP" evidence="7">
    <location>
        <begin position="346"/>
        <end position="399"/>
    </location>
</feature>
<dbReference type="GO" id="GO:0006935">
    <property type="term" value="P:chemotaxis"/>
    <property type="evidence" value="ECO:0007669"/>
    <property type="project" value="UniProtKB-KW"/>
</dbReference>
<dbReference type="GO" id="GO:0007165">
    <property type="term" value="P:signal transduction"/>
    <property type="evidence" value="ECO:0007669"/>
    <property type="project" value="UniProtKB-KW"/>
</dbReference>
<feature type="transmembrane region" description="Helical" evidence="5">
    <location>
        <begin position="323"/>
        <end position="345"/>
    </location>
</feature>
<sequence length="780" mass="82518">MFSIRNILVGAFLLVSIMLCGIVGSLTYSAYSQYKVSQSVNELADLDRALFNVLLNFRSERGDSATALTMSRAAGATSYEAVQKARAKVDAAISQALAGIETVATPEIGSAMATTRSMYDRLVAHRKKIDEALTLELEQREKGLDKVTLDLGTEFLNSLEASSLAIEGEMRNLDPSSVALIQIRAQAWAARALGGTGTVVMNGAIAANRGLNPAEVISVTSADAGVDFAWKSVRVLINHPDVAQTLKDELGKADNGYFKGDFAGWRSAIVSKLKAGEPGGVSIDEWRPKVTAALGTIASVASLAMDELNRVAMAHEAAYLQSLIFYSVLLVAAVAIGVAGMVIVVNRVTKPVSALTRSMRQLADGDLSVTIDGASRNDEIGGMASSVAVFREAAIRNKQLEAEAEANRVRSENERVAMQRQAEEEAEARLVQATGTFASAMKRLAAGDMLCEVNEPLAAQFEGLRHDFNTSVRQLREALVSVGGSVDTVTGGSREISDASDDLSKRTEQQAASLEETAAALEEITANVTATSRRTNEARDVVLEARKKADHSGEVVGNAVAAMERIEGSSKQIGQIISVIDEIAFQTNLLALNAGVEAARAGDAGKGFAVVAQEVRELAQRSASAAKEIKQLISNSAIAVSEGVRLVSDTGSGLSQIAELVQSVNIHMDAIATAAQEQSVGLAEVNHAVNHMDQATQQNAAMVEEMSASGAALAQESIKLKELLSQFELGHAASQLRGMGETMRHAASSRPAPQPQAARMRSAPMTHGNAAVAANEWTEF</sequence>
<keyword evidence="5" id="KW-0472">Membrane</keyword>
<organism evidence="8 9">
    <name type="scientific">Rhizobium rhizogenes</name>
    <name type="common">Agrobacterium rhizogenes</name>
    <dbReference type="NCBI Taxonomy" id="359"/>
    <lineage>
        <taxon>Bacteria</taxon>
        <taxon>Pseudomonadati</taxon>
        <taxon>Pseudomonadota</taxon>
        <taxon>Alphaproteobacteria</taxon>
        <taxon>Hyphomicrobiales</taxon>
        <taxon>Rhizobiaceae</taxon>
        <taxon>Rhizobium/Agrobacterium group</taxon>
        <taxon>Rhizobium</taxon>
    </lineage>
</organism>
<protein>
    <submittedName>
        <fullName evidence="8">Methyl-accepting chemotaxis protein</fullName>
    </submittedName>
</protein>
<dbReference type="GO" id="GO:0004888">
    <property type="term" value="F:transmembrane signaling receptor activity"/>
    <property type="evidence" value="ECO:0007669"/>
    <property type="project" value="InterPro"/>
</dbReference>
<dbReference type="SUPFAM" id="SSF158472">
    <property type="entry name" value="HAMP domain-like"/>
    <property type="match status" value="1"/>
</dbReference>
<reference evidence="8 9" key="1">
    <citation type="submission" date="2018-04" db="EMBL/GenBank/DDBJ databases">
        <authorList>
            <person name="Hagen T."/>
        </authorList>
    </citation>
    <scope>NUCLEOTIDE SEQUENCE [LARGE SCALE GENOMIC DNA]</scope>
    <source>
        <strain evidence="8 9">TPD7009</strain>
    </source>
</reference>
<dbReference type="InterPro" id="IPR003660">
    <property type="entry name" value="HAMP_dom"/>
</dbReference>
<evidence type="ECO:0000256" key="1">
    <source>
        <dbReference type="ARBA" id="ARBA00004370"/>
    </source>
</evidence>
<dbReference type="SMART" id="SM00283">
    <property type="entry name" value="MA"/>
    <property type="match status" value="1"/>
</dbReference>
<evidence type="ECO:0000256" key="4">
    <source>
        <dbReference type="PROSITE-ProRule" id="PRU00284"/>
    </source>
</evidence>
<dbReference type="Gene3D" id="1.10.287.950">
    <property type="entry name" value="Methyl-accepting chemotaxis protein"/>
    <property type="match status" value="1"/>
</dbReference>
<keyword evidence="5" id="KW-1133">Transmembrane helix</keyword>
<feature type="domain" description="HAMP" evidence="7">
    <location>
        <begin position="428"/>
        <end position="480"/>
    </location>
</feature>
<dbReference type="SMART" id="SM00304">
    <property type="entry name" value="HAMP"/>
    <property type="match status" value="2"/>
</dbReference>
<proteinExistence type="inferred from homology"/>
<dbReference type="RefSeq" id="WP_116492205.1">
    <property type="nucleotide sequence ID" value="NZ_QDFR01000001.1"/>
</dbReference>
<dbReference type="Gene3D" id="6.10.340.10">
    <property type="match status" value="1"/>
</dbReference>
<comment type="caution">
    <text evidence="8">The sequence shown here is derived from an EMBL/GenBank/DDBJ whole genome shotgun (WGS) entry which is preliminary data.</text>
</comment>
<evidence type="ECO:0000256" key="5">
    <source>
        <dbReference type="SAM" id="Phobius"/>
    </source>
</evidence>
<evidence type="ECO:0000313" key="8">
    <source>
        <dbReference type="EMBL" id="PVE56747.1"/>
    </source>
</evidence>
<dbReference type="GO" id="GO:0016020">
    <property type="term" value="C:membrane"/>
    <property type="evidence" value="ECO:0007669"/>
    <property type="project" value="UniProtKB-SubCell"/>
</dbReference>
<comment type="subcellular location">
    <subcellularLocation>
        <location evidence="1">Membrane</location>
    </subcellularLocation>
</comment>
<keyword evidence="5" id="KW-0812">Transmembrane</keyword>
<dbReference type="Pfam" id="PF00015">
    <property type="entry name" value="MCPsignal"/>
    <property type="match status" value="1"/>
</dbReference>
<name>A0AA92C788_RHIRH</name>
<dbReference type="CDD" id="cd06225">
    <property type="entry name" value="HAMP"/>
    <property type="match status" value="1"/>
</dbReference>
<dbReference type="Proteomes" id="UP000244335">
    <property type="component" value="Unassembled WGS sequence"/>
</dbReference>
<dbReference type="EMBL" id="QDFR01000001">
    <property type="protein sequence ID" value="PVE56747.1"/>
    <property type="molecule type" value="Genomic_DNA"/>
</dbReference>
<evidence type="ECO:0000313" key="9">
    <source>
        <dbReference type="Proteomes" id="UP000244335"/>
    </source>
</evidence>
<keyword evidence="4" id="KW-0807">Transducer</keyword>
<dbReference type="PROSITE" id="PS50885">
    <property type="entry name" value="HAMP"/>
    <property type="match status" value="2"/>
</dbReference>
<dbReference type="Pfam" id="PF00672">
    <property type="entry name" value="HAMP"/>
    <property type="match status" value="1"/>
</dbReference>
<dbReference type="PANTHER" id="PTHR43531:SF11">
    <property type="entry name" value="METHYL-ACCEPTING CHEMOTAXIS PROTEIN 3"/>
    <property type="match status" value="1"/>
</dbReference>
<evidence type="ECO:0000259" key="7">
    <source>
        <dbReference type="PROSITE" id="PS50885"/>
    </source>
</evidence>
<dbReference type="PANTHER" id="PTHR43531">
    <property type="entry name" value="PROTEIN ICFG"/>
    <property type="match status" value="1"/>
</dbReference>
<keyword evidence="2" id="KW-0145">Chemotaxis</keyword>
<comment type="similarity">
    <text evidence="3">Belongs to the methyl-accepting chemotaxis (MCP) protein family.</text>
</comment>
<accession>A0AA92C788</accession>
<dbReference type="InterPro" id="IPR051310">
    <property type="entry name" value="MCP_chemotaxis"/>
</dbReference>
<dbReference type="InterPro" id="IPR004089">
    <property type="entry name" value="MCPsignal_dom"/>
</dbReference>
<dbReference type="FunFam" id="1.10.287.950:FF:000001">
    <property type="entry name" value="Methyl-accepting chemotaxis sensory transducer"/>
    <property type="match status" value="1"/>
</dbReference>
<feature type="domain" description="Methyl-accepting transducer" evidence="6">
    <location>
        <begin position="485"/>
        <end position="714"/>
    </location>
</feature>